<gene>
    <name evidence="6" type="ORF">CLAFUR5_06000</name>
</gene>
<dbReference type="EMBL" id="CP090167">
    <property type="protein sequence ID" value="UJO17773.1"/>
    <property type="molecule type" value="Genomic_DNA"/>
</dbReference>
<accession>A0A9Q8P946</accession>
<dbReference type="GO" id="GO:0006897">
    <property type="term" value="P:endocytosis"/>
    <property type="evidence" value="ECO:0007669"/>
    <property type="project" value="InterPro"/>
</dbReference>
<dbReference type="GO" id="GO:0031097">
    <property type="term" value="C:medial cortex"/>
    <property type="evidence" value="ECO:0007669"/>
    <property type="project" value="TreeGrafter"/>
</dbReference>
<feature type="compositionally biased region" description="Polar residues" evidence="3">
    <location>
        <begin position="424"/>
        <end position="448"/>
    </location>
</feature>
<dbReference type="OrthoDB" id="10255128at2759"/>
<reference evidence="6" key="1">
    <citation type="submission" date="2021-12" db="EMBL/GenBank/DDBJ databases">
        <authorList>
            <person name="Zaccaron A."/>
            <person name="Stergiopoulos I."/>
        </authorList>
    </citation>
    <scope>NUCLEOTIDE SEQUENCE</scope>
    <source>
        <strain evidence="6">Race5_Kim</strain>
    </source>
</reference>
<dbReference type="GO" id="GO:0043332">
    <property type="term" value="C:mating projection tip"/>
    <property type="evidence" value="ECO:0007669"/>
    <property type="project" value="TreeGrafter"/>
</dbReference>
<dbReference type="Pfam" id="PF14604">
    <property type="entry name" value="SH3_9"/>
    <property type="match status" value="1"/>
</dbReference>
<keyword evidence="1 2" id="KW-0728">SH3 domain</keyword>
<dbReference type="KEGG" id="ffu:CLAFUR5_06000"/>
<dbReference type="FunFam" id="2.30.30.40:FF:000100">
    <property type="entry name" value="SH3 domain-containing YSC84-like protein 1"/>
    <property type="match status" value="1"/>
</dbReference>
<evidence type="ECO:0000259" key="5">
    <source>
        <dbReference type="PROSITE" id="PS51021"/>
    </source>
</evidence>
<dbReference type="PROSITE" id="PS50002">
    <property type="entry name" value="SH3"/>
    <property type="match status" value="1"/>
</dbReference>
<dbReference type="InterPro" id="IPR046982">
    <property type="entry name" value="BIN3/RVS161-like"/>
</dbReference>
<dbReference type="AlphaFoldDB" id="A0A9Q8P946"/>
<evidence type="ECO:0000256" key="3">
    <source>
        <dbReference type="SAM" id="MobiDB-lite"/>
    </source>
</evidence>
<dbReference type="OMA" id="MLAHYYT"/>
<dbReference type="GO" id="GO:0051666">
    <property type="term" value="P:actin cortical patch localization"/>
    <property type="evidence" value="ECO:0007669"/>
    <property type="project" value="InterPro"/>
</dbReference>
<dbReference type="Pfam" id="PF03114">
    <property type="entry name" value="BAR"/>
    <property type="match status" value="1"/>
</dbReference>
<dbReference type="GO" id="GO:0008289">
    <property type="term" value="F:lipid binding"/>
    <property type="evidence" value="ECO:0007669"/>
    <property type="project" value="TreeGrafter"/>
</dbReference>
<evidence type="ECO:0000256" key="1">
    <source>
        <dbReference type="ARBA" id="ARBA00022443"/>
    </source>
</evidence>
<organism evidence="6 7">
    <name type="scientific">Passalora fulva</name>
    <name type="common">Tomato leaf mold</name>
    <name type="synonym">Cladosporium fulvum</name>
    <dbReference type="NCBI Taxonomy" id="5499"/>
    <lineage>
        <taxon>Eukaryota</taxon>
        <taxon>Fungi</taxon>
        <taxon>Dikarya</taxon>
        <taxon>Ascomycota</taxon>
        <taxon>Pezizomycotina</taxon>
        <taxon>Dothideomycetes</taxon>
        <taxon>Dothideomycetidae</taxon>
        <taxon>Mycosphaerellales</taxon>
        <taxon>Mycosphaerellaceae</taxon>
        <taxon>Fulvia</taxon>
    </lineage>
</organism>
<dbReference type="SUPFAM" id="SSF103657">
    <property type="entry name" value="BAR/IMD domain-like"/>
    <property type="match status" value="1"/>
</dbReference>
<dbReference type="Proteomes" id="UP000756132">
    <property type="component" value="Chromosome 5"/>
</dbReference>
<proteinExistence type="predicted"/>
<dbReference type="CDD" id="cd07599">
    <property type="entry name" value="BAR_Rvs167p"/>
    <property type="match status" value="1"/>
</dbReference>
<keyword evidence="7" id="KW-1185">Reference proteome</keyword>
<dbReference type="RefSeq" id="XP_047762139.1">
    <property type="nucleotide sequence ID" value="XM_047905148.1"/>
</dbReference>
<evidence type="ECO:0000259" key="4">
    <source>
        <dbReference type="PROSITE" id="PS50002"/>
    </source>
</evidence>
<dbReference type="SMART" id="SM00326">
    <property type="entry name" value="SH3"/>
    <property type="match status" value="1"/>
</dbReference>
<feature type="compositionally biased region" description="Polar residues" evidence="3">
    <location>
        <begin position="366"/>
        <end position="378"/>
    </location>
</feature>
<evidence type="ECO:0000313" key="7">
    <source>
        <dbReference type="Proteomes" id="UP000756132"/>
    </source>
</evidence>
<dbReference type="PROSITE" id="PS51021">
    <property type="entry name" value="BAR"/>
    <property type="match status" value="1"/>
</dbReference>
<evidence type="ECO:0000313" key="6">
    <source>
        <dbReference type="EMBL" id="UJO17773.1"/>
    </source>
</evidence>
<dbReference type="PANTHER" id="PTHR47174:SF2">
    <property type="entry name" value="SH3 DOMAIN SIGNALLING PROTEIN (AFU_ORTHOLOGUE AFUA_5G07670)"/>
    <property type="match status" value="1"/>
</dbReference>
<dbReference type="GO" id="GO:1990528">
    <property type="term" value="C:Rvs161p-Rvs167p complex"/>
    <property type="evidence" value="ECO:0007669"/>
    <property type="project" value="TreeGrafter"/>
</dbReference>
<dbReference type="InterPro" id="IPR027267">
    <property type="entry name" value="AH/BAR_dom_sf"/>
</dbReference>
<feature type="region of interest" description="Disordered" evidence="3">
    <location>
        <begin position="307"/>
        <end position="448"/>
    </location>
</feature>
<dbReference type="Gene3D" id="1.20.1270.60">
    <property type="entry name" value="Arfaptin homology (AH) domain/BAR domain"/>
    <property type="match status" value="1"/>
</dbReference>
<dbReference type="SUPFAM" id="SSF50044">
    <property type="entry name" value="SH3-domain"/>
    <property type="match status" value="1"/>
</dbReference>
<dbReference type="GO" id="GO:0030479">
    <property type="term" value="C:actin cortical patch"/>
    <property type="evidence" value="ECO:0007669"/>
    <property type="project" value="TreeGrafter"/>
</dbReference>
<evidence type="ECO:0000256" key="2">
    <source>
        <dbReference type="PROSITE-ProRule" id="PRU00192"/>
    </source>
</evidence>
<reference evidence="6" key="2">
    <citation type="journal article" date="2022" name="Microb. Genom.">
        <title>A chromosome-scale genome assembly of the tomato pathogen Cladosporium fulvum reveals a compartmentalized genome architecture and the presence of a dispensable chromosome.</title>
        <authorList>
            <person name="Zaccaron A.Z."/>
            <person name="Chen L.H."/>
            <person name="Samaras A."/>
            <person name="Stergiopoulos I."/>
        </authorList>
    </citation>
    <scope>NUCLEOTIDE SEQUENCE</scope>
    <source>
        <strain evidence="6">Race5_Kim</strain>
    </source>
</reference>
<dbReference type="InterPro" id="IPR001452">
    <property type="entry name" value="SH3_domain"/>
</dbReference>
<dbReference type="Gene3D" id="2.30.30.40">
    <property type="entry name" value="SH3 Domains"/>
    <property type="match status" value="1"/>
</dbReference>
<dbReference type="InterPro" id="IPR036028">
    <property type="entry name" value="SH3-like_dom_sf"/>
</dbReference>
<name>A0A9Q8P946_PASFU</name>
<protein>
    <submittedName>
        <fullName evidence="6">SH3 domain-containing YSC84-like protein 1</fullName>
    </submittedName>
</protein>
<sequence>MKSMQRMAGKMTKRSADQQDVGAVIASFKATDDMLDRLAKDLVAWRNGWDDILKLQYDTTEAFATLYKPIEPSNDPEQRHTPSITPQEYIQKCVGLQKVYSDMKIDLQQEITLIDNKVIRPVNEAKGAMKSLQKTIKHRENMKLDYERYLSRAEHARKKGTKTPKDEAALAKHESDLQQAQIDYQTADDQVVQTFPPVTEAVISLLPHLLASQIMIQTTLVGQIYTTLDQYCRQNRMPSPAPSDAKIISEHDREFTSLRKELEDGGIGIVTQGKAVHQSMALPKEEGSTYTGLGIRNKSMAGYNKGASMVHRGKTKDSAPQVNGGARVDSAAGYEEEDAPVKPPRPGHSPGYSPSLSPGVPMSNKPRMSSFNGQNNYNAAYDQQPGIPRMPSYGSNMARYDQKPTVPMPSPGYAGQQAPPPYTETASSGGATPSSYHTPINGRSPSASAALNAGNDYFKPSLDRKTSAGSFASSVAGIAAGKKKPPPPVPAKRLASQQTQFVTALYDFDGQNAGDLAFREGDKIRVIKKTDSTDDWWEGENRGKTGSFPANYVQL</sequence>
<dbReference type="PRINTS" id="PR00452">
    <property type="entry name" value="SH3DOMAIN"/>
</dbReference>
<dbReference type="GeneID" id="71985878"/>
<feature type="compositionally biased region" description="Basic and acidic residues" evidence="3">
    <location>
        <begin position="163"/>
        <end position="174"/>
    </location>
</feature>
<feature type="region of interest" description="Disordered" evidence="3">
    <location>
        <begin position="155"/>
        <end position="174"/>
    </location>
</feature>
<feature type="domain" description="BAR" evidence="5">
    <location>
        <begin position="6"/>
        <end position="241"/>
    </location>
</feature>
<dbReference type="GO" id="GO:0097320">
    <property type="term" value="P:plasma membrane tubulation"/>
    <property type="evidence" value="ECO:0007669"/>
    <property type="project" value="TreeGrafter"/>
</dbReference>
<dbReference type="InterPro" id="IPR004148">
    <property type="entry name" value="BAR_dom"/>
</dbReference>
<dbReference type="PANTHER" id="PTHR47174">
    <property type="entry name" value="BRIDGING INTEGRATOR 3"/>
    <property type="match status" value="1"/>
</dbReference>
<feature type="domain" description="SH3" evidence="4">
    <location>
        <begin position="497"/>
        <end position="555"/>
    </location>
</feature>